<accession>A0A1M5X216</accession>
<feature type="compositionally biased region" description="Acidic residues" evidence="1">
    <location>
        <begin position="153"/>
        <end position="166"/>
    </location>
</feature>
<dbReference type="OrthoDB" id="21362at2"/>
<dbReference type="GO" id="GO:0042601">
    <property type="term" value="C:endospore-forming forespore"/>
    <property type="evidence" value="ECO:0007669"/>
    <property type="project" value="TreeGrafter"/>
</dbReference>
<keyword evidence="3" id="KW-1185">Reference proteome</keyword>
<evidence type="ECO:0000313" key="2">
    <source>
        <dbReference type="EMBL" id="SHH93917.1"/>
    </source>
</evidence>
<name>A0A1M5X216_BUTFI</name>
<dbReference type="PANTHER" id="PTHR37822">
    <property type="entry name" value="SPORE PHOTOPRODUCT LYASE-RELATED"/>
    <property type="match status" value="1"/>
</dbReference>
<dbReference type="Proteomes" id="UP000184278">
    <property type="component" value="Unassembled WGS sequence"/>
</dbReference>
<dbReference type="STRING" id="1121131.SAMN02745229_01241"/>
<feature type="region of interest" description="Disordered" evidence="1">
    <location>
        <begin position="153"/>
        <end position="173"/>
    </location>
</feature>
<organism evidence="2 3">
    <name type="scientific">Butyrivibrio fibrisolvens DSM 3071</name>
    <dbReference type="NCBI Taxonomy" id="1121131"/>
    <lineage>
        <taxon>Bacteria</taxon>
        <taxon>Bacillati</taxon>
        <taxon>Bacillota</taxon>
        <taxon>Clostridia</taxon>
        <taxon>Lachnospirales</taxon>
        <taxon>Lachnospiraceae</taxon>
        <taxon>Butyrivibrio</taxon>
    </lineage>
</organism>
<sequence length="336" mass="37276">MICIFCALYPEAQPLIKALALKQDKACNYYKKYINDENDICMYITGTGLINAAAAVGYALSVNGSCLEKMHIVNFGCCALVKESGTKDLVKDDNSCENKACKQKVGLSDMPLYLCNKLVNTDSGRSFYPDMIYKSELDEAVIITGSKIYTTEESGDVSDDQNDSDIDGSNNTKDSNGVTTKIGCFANESLSPVLYDMEAAAIYEAASHFVGPHQMHFLKFVTDKGDGRITADLVREKADEACPGAAAYIEKIRQLLNSGVYSEEEDTPDTLQLFEELHASVTMQWQIRQLLRYAKVAGIDYEPKLSELRAEQILPCRDKRQGLKALEEIRDYITCC</sequence>
<dbReference type="EMBL" id="FQXK01000009">
    <property type="protein sequence ID" value="SHH93917.1"/>
    <property type="molecule type" value="Genomic_DNA"/>
</dbReference>
<evidence type="ECO:0008006" key="4">
    <source>
        <dbReference type="Google" id="ProtNLM"/>
    </source>
</evidence>
<gene>
    <name evidence="2" type="ORF">SAMN02745229_01241</name>
</gene>
<dbReference type="SUPFAM" id="SSF53167">
    <property type="entry name" value="Purine and uridine phosphorylases"/>
    <property type="match status" value="1"/>
</dbReference>
<dbReference type="AlphaFoldDB" id="A0A1M5X216"/>
<evidence type="ECO:0000313" key="3">
    <source>
        <dbReference type="Proteomes" id="UP000184278"/>
    </source>
</evidence>
<dbReference type="PANTHER" id="PTHR37822:SF2">
    <property type="entry name" value="SPORE PHOTOPRODUCT LYASE"/>
    <property type="match status" value="1"/>
</dbReference>
<dbReference type="InterPro" id="IPR049539">
    <property type="entry name" value="SPL"/>
</dbReference>
<dbReference type="GO" id="GO:1904047">
    <property type="term" value="F:S-adenosyl-L-methionine binding"/>
    <property type="evidence" value="ECO:0007669"/>
    <property type="project" value="TreeGrafter"/>
</dbReference>
<dbReference type="GO" id="GO:0051539">
    <property type="term" value="F:4 iron, 4 sulfur cluster binding"/>
    <property type="evidence" value="ECO:0007669"/>
    <property type="project" value="TreeGrafter"/>
</dbReference>
<reference evidence="3" key="1">
    <citation type="submission" date="2016-11" db="EMBL/GenBank/DDBJ databases">
        <authorList>
            <person name="Varghese N."/>
            <person name="Submissions S."/>
        </authorList>
    </citation>
    <scope>NUCLEOTIDE SEQUENCE [LARGE SCALE GENOMIC DNA]</scope>
    <source>
        <strain evidence="3">DSM 3071</strain>
    </source>
</reference>
<protein>
    <recommendedName>
        <fullName evidence="4">Nucleoside phosphorylase</fullName>
    </recommendedName>
</protein>
<dbReference type="GeneID" id="89510376"/>
<evidence type="ECO:0000256" key="1">
    <source>
        <dbReference type="SAM" id="MobiDB-lite"/>
    </source>
</evidence>
<dbReference type="RefSeq" id="WP_073386348.1">
    <property type="nucleotide sequence ID" value="NZ_FQXK01000009.1"/>
</dbReference>
<dbReference type="InterPro" id="IPR035994">
    <property type="entry name" value="Nucleoside_phosphorylase_sf"/>
</dbReference>
<dbReference type="GO" id="GO:0009116">
    <property type="term" value="P:nucleoside metabolic process"/>
    <property type="evidence" value="ECO:0007669"/>
    <property type="project" value="InterPro"/>
</dbReference>
<dbReference type="GO" id="GO:0003913">
    <property type="term" value="F:DNA photolyase activity"/>
    <property type="evidence" value="ECO:0007669"/>
    <property type="project" value="TreeGrafter"/>
</dbReference>
<dbReference type="Gene3D" id="3.40.50.1580">
    <property type="entry name" value="Nucleoside phosphorylase domain"/>
    <property type="match status" value="1"/>
</dbReference>
<proteinExistence type="predicted"/>